<dbReference type="PROSITE" id="PS00028">
    <property type="entry name" value="ZINC_FINGER_C2H2_1"/>
    <property type="match status" value="5"/>
</dbReference>
<feature type="domain" description="C2H2-type" evidence="10">
    <location>
        <begin position="496"/>
        <end position="523"/>
    </location>
</feature>
<evidence type="ECO:0000256" key="9">
    <source>
        <dbReference type="SAM" id="MobiDB-lite"/>
    </source>
</evidence>
<keyword evidence="13" id="KW-1185">Reference proteome</keyword>
<dbReference type="GO" id="GO:0008270">
    <property type="term" value="F:zinc ion binding"/>
    <property type="evidence" value="ECO:0007669"/>
    <property type="project" value="UniProtKB-KW"/>
</dbReference>
<name>A0AAN8N6Y6_9TELE</name>
<dbReference type="AlphaFoldDB" id="A0AAN8N6Y6"/>
<evidence type="ECO:0000256" key="8">
    <source>
        <dbReference type="PROSITE-ProRule" id="PRU00042"/>
    </source>
</evidence>
<dbReference type="InterPro" id="IPR003309">
    <property type="entry name" value="SCAN_dom"/>
</dbReference>
<dbReference type="Proteomes" id="UP001356427">
    <property type="component" value="Unassembled WGS sequence"/>
</dbReference>
<feature type="domain" description="C2H2-type" evidence="10">
    <location>
        <begin position="440"/>
        <end position="467"/>
    </location>
</feature>
<evidence type="ECO:0000259" key="11">
    <source>
        <dbReference type="PROSITE" id="PS50804"/>
    </source>
</evidence>
<feature type="domain" description="SCAN box" evidence="11">
    <location>
        <begin position="111"/>
        <end position="188"/>
    </location>
</feature>
<keyword evidence="4 8" id="KW-0863">Zinc-finger</keyword>
<dbReference type="Pfam" id="PF13894">
    <property type="entry name" value="zf-C2H2_4"/>
    <property type="match status" value="1"/>
</dbReference>
<evidence type="ECO:0000259" key="10">
    <source>
        <dbReference type="PROSITE" id="PS50157"/>
    </source>
</evidence>
<dbReference type="SMART" id="SM00355">
    <property type="entry name" value="ZnF_C2H2"/>
    <property type="match status" value="5"/>
</dbReference>
<keyword evidence="3" id="KW-0677">Repeat</keyword>
<dbReference type="InterPro" id="IPR013087">
    <property type="entry name" value="Znf_C2H2_type"/>
</dbReference>
<comment type="subcellular location">
    <subcellularLocation>
        <location evidence="1">Nucleus</location>
    </subcellularLocation>
</comment>
<comment type="caution">
    <text evidence="12">The sequence shown here is derived from an EMBL/GenBank/DDBJ whole genome shotgun (WGS) entry which is preliminary data.</text>
</comment>
<accession>A0AAN8N6Y6</accession>
<feature type="region of interest" description="Disordered" evidence="9">
    <location>
        <begin position="350"/>
        <end position="370"/>
    </location>
</feature>
<keyword evidence="2" id="KW-0479">Metal-binding</keyword>
<proteinExistence type="predicted"/>
<dbReference type="GO" id="GO:0005634">
    <property type="term" value="C:nucleus"/>
    <property type="evidence" value="ECO:0007669"/>
    <property type="project" value="UniProtKB-SubCell"/>
</dbReference>
<evidence type="ECO:0000256" key="6">
    <source>
        <dbReference type="ARBA" id="ARBA00023125"/>
    </source>
</evidence>
<dbReference type="PROSITE" id="PS50804">
    <property type="entry name" value="SCAN_BOX"/>
    <property type="match status" value="1"/>
</dbReference>
<dbReference type="InterPro" id="IPR050331">
    <property type="entry name" value="Zinc_finger"/>
</dbReference>
<dbReference type="Pfam" id="PF00096">
    <property type="entry name" value="zf-C2H2"/>
    <property type="match status" value="3"/>
</dbReference>
<dbReference type="SMART" id="SM00431">
    <property type="entry name" value="SCAN"/>
    <property type="match status" value="1"/>
</dbReference>
<dbReference type="SUPFAM" id="SSF47353">
    <property type="entry name" value="Retrovirus capsid dimerization domain-like"/>
    <property type="match status" value="1"/>
</dbReference>
<feature type="domain" description="C2H2-type" evidence="10">
    <location>
        <begin position="523"/>
        <end position="546"/>
    </location>
</feature>
<feature type="compositionally biased region" description="Polar residues" evidence="9">
    <location>
        <begin position="355"/>
        <end position="365"/>
    </location>
</feature>
<evidence type="ECO:0000256" key="2">
    <source>
        <dbReference type="ARBA" id="ARBA00022723"/>
    </source>
</evidence>
<gene>
    <name evidence="12" type="ORF">J4Q44_G00070530</name>
</gene>
<keyword evidence="5" id="KW-0862">Zinc</keyword>
<dbReference type="Pfam" id="PF02023">
    <property type="entry name" value="SCAN"/>
    <property type="match status" value="1"/>
</dbReference>
<organism evidence="12 13">
    <name type="scientific">Coregonus suidteri</name>
    <dbReference type="NCBI Taxonomy" id="861788"/>
    <lineage>
        <taxon>Eukaryota</taxon>
        <taxon>Metazoa</taxon>
        <taxon>Chordata</taxon>
        <taxon>Craniata</taxon>
        <taxon>Vertebrata</taxon>
        <taxon>Euteleostomi</taxon>
        <taxon>Actinopterygii</taxon>
        <taxon>Neopterygii</taxon>
        <taxon>Teleostei</taxon>
        <taxon>Protacanthopterygii</taxon>
        <taxon>Salmoniformes</taxon>
        <taxon>Salmonidae</taxon>
        <taxon>Coregoninae</taxon>
        <taxon>Coregonus</taxon>
    </lineage>
</organism>
<keyword evidence="7" id="KW-0539">Nucleus</keyword>
<sequence>MDVVRLFTNLLAVHRQQLQALAVQGEIQTEALAQLLEKEELRRMEPDVKMEEVKDPEAYLLLLEKAGSNSRLSNVKWGLLGGERLRSGEPDYETLRASLRSQVRAEESRRQQDFSSLRYDPERGPRDLGQGLESAAQHWLRPERRTAAEVVRCVALQRFVSLLPTDVGDCVLKQCPQDMEEAIYMAEEYLNNTPGNKSSEMDNHADGEGYPADQLREEEEAGHAEHQVNSEKMKVTRPRPGLFLKRIDFSKVCQSSSFNIDARHLEDIYSEERRLDGEDDLVEEDNFAEHEDWIKEEIKYNNQAEVEGEIRSASEMAQSADVAINTENVERGQFRNIANQMPVFGRAKRGVSAPDISSSSPNTAETEGETPCCLKRKNKEDPSHRPSHCCHDCGKSYKRAAFLSKHSCSAFPKFICPDCAQIFASQKCLTHHRRSHNKALGCSECGKQFRDKYNLKCHMRTHTGESPYTCTDCGDVFAQLKGLQEHRNIHTEERPFRCSVCGEGFHHSHTLTKHKLLHSQESFLCTRCGKSFKLNDDLLRHLRTVHDESMYLDGDLGFHQNGDISPRPYWN</sequence>
<dbReference type="PANTHER" id="PTHR16515:SF49">
    <property type="entry name" value="GASTRULA ZINC FINGER PROTEIN XLCGF49.1-LIKE-RELATED"/>
    <property type="match status" value="1"/>
</dbReference>
<evidence type="ECO:0000256" key="7">
    <source>
        <dbReference type="ARBA" id="ARBA00023242"/>
    </source>
</evidence>
<dbReference type="InterPro" id="IPR038269">
    <property type="entry name" value="SCAN_sf"/>
</dbReference>
<dbReference type="GO" id="GO:0003677">
    <property type="term" value="F:DNA binding"/>
    <property type="evidence" value="ECO:0007669"/>
    <property type="project" value="UniProtKB-KW"/>
</dbReference>
<reference evidence="12 13" key="1">
    <citation type="submission" date="2021-04" db="EMBL/GenBank/DDBJ databases">
        <authorList>
            <person name="De Guttry C."/>
            <person name="Zahm M."/>
            <person name="Klopp C."/>
            <person name="Cabau C."/>
            <person name="Louis A."/>
            <person name="Berthelot C."/>
            <person name="Parey E."/>
            <person name="Roest Crollius H."/>
            <person name="Montfort J."/>
            <person name="Robinson-Rechavi M."/>
            <person name="Bucao C."/>
            <person name="Bouchez O."/>
            <person name="Gislard M."/>
            <person name="Lluch J."/>
            <person name="Milhes M."/>
            <person name="Lampietro C."/>
            <person name="Lopez Roques C."/>
            <person name="Donnadieu C."/>
            <person name="Braasch I."/>
            <person name="Desvignes T."/>
            <person name="Postlethwait J."/>
            <person name="Bobe J."/>
            <person name="Wedekind C."/>
            <person name="Guiguen Y."/>
        </authorList>
    </citation>
    <scope>NUCLEOTIDE SEQUENCE [LARGE SCALE GENOMIC DNA]</scope>
    <source>
        <strain evidence="12">Cs_M1</strain>
        <tissue evidence="12">Blood</tissue>
    </source>
</reference>
<dbReference type="Gene3D" id="3.30.160.60">
    <property type="entry name" value="Classic Zinc Finger"/>
    <property type="match status" value="4"/>
</dbReference>
<feature type="region of interest" description="Disordered" evidence="9">
    <location>
        <begin position="106"/>
        <end position="127"/>
    </location>
</feature>
<evidence type="ECO:0000313" key="12">
    <source>
        <dbReference type="EMBL" id="KAK6322261.1"/>
    </source>
</evidence>
<evidence type="ECO:0000313" key="13">
    <source>
        <dbReference type="Proteomes" id="UP001356427"/>
    </source>
</evidence>
<evidence type="ECO:0000256" key="1">
    <source>
        <dbReference type="ARBA" id="ARBA00004123"/>
    </source>
</evidence>
<dbReference type="InterPro" id="IPR036236">
    <property type="entry name" value="Znf_C2H2_sf"/>
</dbReference>
<dbReference type="Gene3D" id="1.10.4020.10">
    <property type="entry name" value="DNA breaking-rejoining enzymes"/>
    <property type="match status" value="1"/>
</dbReference>
<dbReference type="FunFam" id="3.30.160.60:FF:001450">
    <property type="entry name" value="zinc finger protein 774"/>
    <property type="match status" value="1"/>
</dbReference>
<dbReference type="FunFam" id="3.30.160.60:FF:002343">
    <property type="entry name" value="Zinc finger protein 33A"/>
    <property type="match status" value="1"/>
</dbReference>
<evidence type="ECO:0000256" key="4">
    <source>
        <dbReference type="ARBA" id="ARBA00022771"/>
    </source>
</evidence>
<protein>
    <submittedName>
        <fullName evidence="12">Uncharacterized protein</fullName>
    </submittedName>
</protein>
<dbReference type="EMBL" id="JAGTTL010000005">
    <property type="protein sequence ID" value="KAK6322261.1"/>
    <property type="molecule type" value="Genomic_DNA"/>
</dbReference>
<dbReference type="GO" id="GO:0010468">
    <property type="term" value="P:regulation of gene expression"/>
    <property type="evidence" value="ECO:0007669"/>
    <property type="project" value="TreeGrafter"/>
</dbReference>
<evidence type="ECO:0000256" key="5">
    <source>
        <dbReference type="ARBA" id="ARBA00022833"/>
    </source>
</evidence>
<dbReference type="SUPFAM" id="SSF57667">
    <property type="entry name" value="beta-beta-alpha zinc fingers"/>
    <property type="match status" value="3"/>
</dbReference>
<dbReference type="PROSITE" id="PS50157">
    <property type="entry name" value="ZINC_FINGER_C2H2_2"/>
    <property type="match status" value="5"/>
</dbReference>
<feature type="domain" description="C2H2-type" evidence="10">
    <location>
        <begin position="414"/>
        <end position="436"/>
    </location>
</feature>
<dbReference type="PANTHER" id="PTHR16515">
    <property type="entry name" value="PR DOMAIN ZINC FINGER PROTEIN"/>
    <property type="match status" value="1"/>
</dbReference>
<evidence type="ECO:0000256" key="3">
    <source>
        <dbReference type="ARBA" id="ARBA00022737"/>
    </source>
</evidence>
<keyword evidence="6" id="KW-0238">DNA-binding</keyword>
<feature type="domain" description="C2H2-type" evidence="10">
    <location>
        <begin position="468"/>
        <end position="495"/>
    </location>
</feature>